<protein>
    <submittedName>
        <fullName evidence="1">Uncharacterized protein</fullName>
    </submittedName>
</protein>
<gene>
    <name evidence="1" type="ORF">LZC95_34695</name>
</gene>
<proteinExistence type="predicted"/>
<organism evidence="1 2">
    <name type="scientific">Pendulispora brunnea</name>
    <dbReference type="NCBI Taxonomy" id="2905690"/>
    <lineage>
        <taxon>Bacteria</taxon>
        <taxon>Pseudomonadati</taxon>
        <taxon>Myxococcota</taxon>
        <taxon>Myxococcia</taxon>
        <taxon>Myxococcales</taxon>
        <taxon>Sorangiineae</taxon>
        <taxon>Pendulisporaceae</taxon>
        <taxon>Pendulispora</taxon>
    </lineage>
</organism>
<sequence length="146" mass="16453">MTGSIPLPERFARLRELLSTSTEFLVPWNYFHDEMATRSDFMALGQLGEHPILNAALEAAMNQFGLVNRPRSMLTCHVPEYGFWHGIWDFSARTGIFFFDEATGQGLLGVMKDLTRGPVDLFRFTAVLLEEGAAFPMNQGRRGPPE</sequence>
<accession>A0ABZ2K5H9</accession>
<dbReference type="EMBL" id="CP089982">
    <property type="protein sequence ID" value="WXA91596.1"/>
    <property type="molecule type" value="Genomic_DNA"/>
</dbReference>
<reference evidence="1 2" key="1">
    <citation type="submission" date="2021-12" db="EMBL/GenBank/DDBJ databases">
        <title>Discovery of the Pendulisporaceae a myxobacterial family with distinct sporulation behavior and unique specialized metabolism.</title>
        <authorList>
            <person name="Garcia R."/>
            <person name="Popoff A."/>
            <person name="Bader C.D."/>
            <person name="Loehr J."/>
            <person name="Walesch S."/>
            <person name="Walt C."/>
            <person name="Boldt J."/>
            <person name="Bunk B."/>
            <person name="Haeckl F.J.F.P.J."/>
            <person name="Gunesch A.P."/>
            <person name="Birkelbach J."/>
            <person name="Nuebel U."/>
            <person name="Pietschmann T."/>
            <person name="Bach T."/>
            <person name="Mueller R."/>
        </authorList>
    </citation>
    <scope>NUCLEOTIDE SEQUENCE [LARGE SCALE GENOMIC DNA]</scope>
    <source>
        <strain evidence="1 2">MSr12523</strain>
    </source>
</reference>
<keyword evidence="2" id="KW-1185">Reference proteome</keyword>
<evidence type="ECO:0000313" key="1">
    <source>
        <dbReference type="EMBL" id="WXA91596.1"/>
    </source>
</evidence>
<evidence type="ECO:0000313" key="2">
    <source>
        <dbReference type="Proteomes" id="UP001379533"/>
    </source>
</evidence>
<dbReference type="RefSeq" id="WP_394842216.1">
    <property type="nucleotide sequence ID" value="NZ_CP089982.1"/>
</dbReference>
<dbReference type="Proteomes" id="UP001379533">
    <property type="component" value="Chromosome"/>
</dbReference>
<name>A0ABZ2K5H9_9BACT</name>